<keyword evidence="20" id="KW-1185">Reference proteome</keyword>
<evidence type="ECO:0000256" key="11">
    <source>
        <dbReference type="ARBA" id="ARBA00022824"/>
    </source>
</evidence>
<feature type="transmembrane region" description="Helical" evidence="17">
    <location>
        <begin position="53"/>
        <end position="70"/>
    </location>
</feature>
<feature type="transmembrane region" description="Helical" evidence="17">
    <location>
        <begin position="179"/>
        <end position="205"/>
    </location>
</feature>
<evidence type="ECO:0000256" key="14">
    <source>
        <dbReference type="ARBA" id="ARBA00023136"/>
    </source>
</evidence>
<dbReference type="GO" id="GO:0036503">
    <property type="term" value="P:ERAD pathway"/>
    <property type="evidence" value="ECO:0007669"/>
    <property type="project" value="TreeGrafter"/>
</dbReference>
<dbReference type="SUPFAM" id="SSF57850">
    <property type="entry name" value="RING/U-box"/>
    <property type="match status" value="1"/>
</dbReference>
<evidence type="ECO:0000259" key="18">
    <source>
        <dbReference type="PROSITE" id="PS50089"/>
    </source>
</evidence>
<feature type="transmembrane region" description="Helical" evidence="17">
    <location>
        <begin position="109"/>
        <end position="129"/>
    </location>
</feature>
<evidence type="ECO:0000256" key="7">
    <source>
        <dbReference type="ARBA" id="ARBA00022692"/>
    </source>
</evidence>
<evidence type="ECO:0000256" key="15">
    <source>
        <dbReference type="PROSITE-ProRule" id="PRU00175"/>
    </source>
</evidence>
<evidence type="ECO:0000256" key="9">
    <source>
        <dbReference type="ARBA" id="ARBA00022771"/>
    </source>
</evidence>
<evidence type="ECO:0000256" key="8">
    <source>
        <dbReference type="ARBA" id="ARBA00022723"/>
    </source>
</evidence>
<dbReference type="GO" id="GO:0061630">
    <property type="term" value="F:ubiquitin protein ligase activity"/>
    <property type="evidence" value="ECO:0007669"/>
    <property type="project" value="UniProtKB-EC"/>
</dbReference>
<keyword evidence="13 17" id="KW-1133">Transmembrane helix</keyword>
<comment type="caution">
    <text evidence="19">The sequence shown here is derived from an EMBL/GenBank/DDBJ whole genome shotgun (WGS) entry which is preliminary data.</text>
</comment>
<feature type="transmembrane region" description="Helical" evidence="17">
    <location>
        <begin position="149"/>
        <end position="167"/>
    </location>
</feature>
<dbReference type="SMART" id="SM00184">
    <property type="entry name" value="RING"/>
    <property type="match status" value="1"/>
</dbReference>
<dbReference type="InterPro" id="IPR057992">
    <property type="entry name" value="TPR_SYVN1_N"/>
</dbReference>
<proteinExistence type="inferred from homology"/>
<feature type="region of interest" description="Disordered" evidence="16">
    <location>
        <begin position="513"/>
        <end position="577"/>
    </location>
</feature>
<evidence type="ECO:0000256" key="16">
    <source>
        <dbReference type="SAM" id="MobiDB-lite"/>
    </source>
</evidence>
<dbReference type="PROSITE" id="PS50089">
    <property type="entry name" value="ZF_RING_2"/>
    <property type="match status" value="1"/>
</dbReference>
<evidence type="ECO:0000256" key="5">
    <source>
        <dbReference type="ARBA" id="ARBA00012483"/>
    </source>
</evidence>
<reference evidence="19" key="1">
    <citation type="submission" date="2023-03" db="EMBL/GenBank/DDBJ databases">
        <title>Chromosome-scale reference genome and RAD-based genetic map of yellow starthistle (Centaurea solstitialis) reveal putative structural variation and QTLs associated with invader traits.</title>
        <authorList>
            <person name="Reatini B."/>
            <person name="Cang F.A."/>
            <person name="Jiang Q."/>
            <person name="Mckibben M.T.W."/>
            <person name="Barker M.S."/>
            <person name="Rieseberg L.H."/>
            <person name="Dlugosch K.M."/>
        </authorList>
    </citation>
    <scope>NUCLEOTIDE SEQUENCE</scope>
    <source>
        <strain evidence="19">CAN-66</strain>
        <tissue evidence="19">Leaf</tissue>
    </source>
</reference>
<evidence type="ECO:0000313" key="20">
    <source>
        <dbReference type="Proteomes" id="UP001172457"/>
    </source>
</evidence>
<feature type="domain" description="RING-type" evidence="18">
    <location>
        <begin position="302"/>
        <end position="340"/>
    </location>
</feature>
<evidence type="ECO:0000256" key="12">
    <source>
        <dbReference type="ARBA" id="ARBA00022833"/>
    </source>
</evidence>
<dbReference type="GO" id="GO:0005789">
    <property type="term" value="C:endoplasmic reticulum membrane"/>
    <property type="evidence" value="ECO:0007669"/>
    <property type="project" value="UniProtKB-SubCell"/>
</dbReference>
<dbReference type="Pfam" id="PF13639">
    <property type="entry name" value="zf-RING_2"/>
    <property type="match status" value="1"/>
</dbReference>
<keyword evidence="10" id="KW-0833">Ubl conjugation pathway</keyword>
<dbReference type="AlphaFoldDB" id="A0AA38WPA5"/>
<feature type="region of interest" description="Disordered" evidence="16">
    <location>
        <begin position="430"/>
        <end position="452"/>
    </location>
</feature>
<evidence type="ECO:0000256" key="13">
    <source>
        <dbReference type="ARBA" id="ARBA00022989"/>
    </source>
</evidence>
<feature type="compositionally biased region" description="Polar residues" evidence="16">
    <location>
        <begin position="363"/>
        <end position="373"/>
    </location>
</feature>
<comment type="subcellular location">
    <subcellularLocation>
        <location evidence="2">Endoplasmic reticulum membrane</location>
        <topology evidence="2">Multi-pass membrane protein</topology>
    </subcellularLocation>
</comment>
<dbReference type="InterPro" id="IPR013083">
    <property type="entry name" value="Znf_RING/FYVE/PHD"/>
</dbReference>
<dbReference type="InterPro" id="IPR050731">
    <property type="entry name" value="HRD1_E3_ubiq-ligases"/>
</dbReference>
<sequence>MLWCDSGYSKMMRLQTYAGLSVVATLAVIYHAFSSRGQFYPATVYLSTSKVCLVLLLNMGLVIMCIMWQLTKRIFLGSLREAEVERLNEQSWREVMEILFAITIFRQDFSVMFLAMVTALLLIKSLHWLAQKRVEYIETTPTVPMLSHIRIVSFMGFLLLVDSLFLYNSVKYLIQTRVASVSLFFSFEYMILATTTISTFVKYVFYVSDMLMEGQWERKAVYTFYLELIRDLLHLSMYLCFFLVIFVNYGVPLHLIRELYETFRNFKLRIADYIRYRKITSNMNDRFPDATPEELNASDATCIICREEMTTAKRLVCGHLFHVHCLRSWLERQHTCPICRALVIPNESGTNTSRSRAGVHRQGANSANTSSQDENGDGAGSGNISRHQKRVQAAAAAASIYQKSFVYPSPSTLTWSSGYAVLPNKSTPGTNIDNAASSGEHGNSVTNNPANIPPFQFSQPYFMPVGAPGVSPNHEDGWSTNLKMSVSQLEAQKKIIQHQIEVLQNQLQSLQKPASEKTSVAESSSSSSGGGGGSWEAGLNTIAPDTKGKAVVSLSGGDQNQNEVAAGKQDDMNVTAL</sequence>
<dbReference type="PANTHER" id="PTHR22763">
    <property type="entry name" value="RING ZINC FINGER PROTEIN"/>
    <property type="match status" value="1"/>
</dbReference>
<keyword evidence="14 17" id="KW-0472">Membrane</keyword>
<feature type="transmembrane region" description="Helical" evidence="17">
    <location>
        <begin position="235"/>
        <end position="256"/>
    </location>
</feature>
<dbReference type="EC" id="2.3.2.27" evidence="5"/>
<name>A0AA38WPA5_9ASTR</name>
<gene>
    <name evidence="19" type="ORF">OSB04_010385</name>
</gene>
<evidence type="ECO:0000256" key="1">
    <source>
        <dbReference type="ARBA" id="ARBA00000900"/>
    </source>
</evidence>
<feature type="compositionally biased region" description="Polar residues" evidence="16">
    <location>
        <begin position="513"/>
        <end position="522"/>
    </location>
</feature>
<keyword evidence="11" id="KW-0256">Endoplasmic reticulum</keyword>
<evidence type="ECO:0000313" key="19">
    <source>
        <dbReference type="EMBL" id="KAJ9555771.1"/>
    </source>
</evidence>
<dbReference type="Pfam" id="PF25563">
    <property type="entry name" value="TPR_SYVN1_N"/>
    <property type="match status" value="1"/>
</dbReference>
<comment type="catalytic activity">
    <reaction evidence="1">
        <text>S-ubiquitinyl-[E2 ubiquitin-conjugating enzyme]-L-cysteine + [acceptor protein]-L-lysine = [E2 ubiquitin-conjugating enzyme]-L-cysteine + N(6)-ubiquitinyl-[acceptor protein]-L-lysine.</text>
        <dbReference type="EC" id="2.3.2.27"/>
    </reaction>
</comment>
<feature type="transmembrane region" description="Helical" evidence="17">
    <location>
        <begin position="12"/>
        <end position="33"/>
    </location>
</feature>
<evidence type="ECO:0000256" key="3">
    <source>
        <dbReference type="ARBA" id="ARBA00004906"/>
    </source>
</evidence>
<evidence type="ECO:0000256" key="17">
    <source>
        <dbReference type="SAM" id="Phobius"/>
    </source>
</evidence>
<evidence type="ECO:0000256" key="2">
    <source>
        <dbReference type="ARBA" id="ARBA00004477"/>
    </source>
</evidence>
<feature type="region of interest" description="Disordered" evidence="16">
    <location>
        <begin position="349"/>
        <end position="388"/>
    </location>
</feature>
<keyword evidence="9 15" id="KW-0863">Zinc-finger</keyword>
<evidence type="ECO:0000256" key="6">
    <source>
        <dbReference type="ARBA" id="ARBA00022679"/>
    </source>
</evidence>
<dbReference type="CDD" id="cd16479">
    <property type="entry name" value="RING-H2_synoviolin"/>
    <property type="match status" value="1"/>
</dbReference>
<dbReference type="GO" id="GO:0008270">
    <property type="term" value="F:zinc ion binding"/>
    <property type="evidence" value="ECO:0007669"/>
    <property type="project" value="UniProtKB-KW"/>
</dbReference>
<keyword evidence="6" id="KW-0808">Transferase</keyword>
<feature type="compositionally biased region" description="Polar residues" evidence="16">
    <location>
        <begin position="430"/>
        <end position="450"/>
    </location>
</feature>
<dbReference type="InterPro" id="IPR058051">
    <property type="entry name" value="Znf_RING_synoviolin"/>
</dbReference>
<protein>
    <recommendedName>
        <fullName evidence="5">RING-type E3 ubiquitin transferase</fullName>
        <ecNumber evidence="5">2.3.2.27</ecNumber>
    </recommendedName>
</protein>
<keyword evidence="12" id="KW-0862">Zinc</keyword>
<dbReference type="EMBL" id="JARYMX010000003">
    <property type="protein sequence ID" value="KAJ9555771.1"/>
    <property type="molecule type" value="Genomic_DNA"/>
</dbReference>
<accession>A0AA38WPA5</accession>
<organism evidence="19 20">
    <name type="scientific">Centaurea solstitialis</name>
    <name type="common">yellow star-thistle</name>
    <dbReference type="NCBI Taxonomy" id="347529"/>
    <lineage>
        <taxon>Eukaryota</taxon>
        <taxon>Viridiplantae</taxon>
        <taxon>Streptophyta</taxon>
        <taxon>Embryophyta</taxon>
        <taxon>Tracheophyta</taxon>
        <taxon>Spermatophyta</taxon>
        <taxon>Magnoliopsida</taxon>
        <taxon>eudicotyledons</taxon>
        <taxon>Gunneridae</taxon>
        <taxon>Pentapetalae</taxon>
        <taxon>asterids</taxon>
        <taxon>campanulids</taxon>
        <taxon>Asterales</taxon>
        <taxon>Asteraceae</taxon>
        <taxon>Carduoideae</taxon>
        <taxon>Cardueae</taxon>
        <taxon>Centaureinae</taxon>
        <taxon>Centaurea</taxon>
    </lineage>
</organism>
<evidence type="ECO:0000256" key="10">
    <source>
        <dbReference type="ARBA" id="ARBA00022786"/>
    </source>
</evidence>
<dbReference type="Proteomes" id="UP001172457">
    <property type="component" value="Chromosome 3"/>
</dbReference>
<comment type="similarity">
    <text evidence="4">Belongs to the HRD1 family.</text>
</comment>
<keyword evidence="8" id="KW-0479">Metal-binding</keyword>
<dbReference type="InterPro" id="IPR001841">
    <property type="entry name" value="Znf_RING"/>
</dbReference>
<evidence type="ECO:0000256" key="4">
    <source>
        <dbReference type="ARBA" id="ARBA00010089"/>
    </source>
</evidence>
<dbReference type="FunFam" id="3.30.40.10:FF:000194">
    <property type="entry name" value="ERAD-associated E3 ubiquitin-protein ligase HRD1A"/>
    <property type="match status" value="1"/>
</dbReference>
<keyword evidence="7 17" id="KW-0812">Transmembrane</keyword>
<dbReference type="PANTHER" id="PTHR22763:SF184">
    <property type="entry name" value="E3 UBIQUITIN-PROTEIN LIGASE SYNOVIOLIN"/>
    <property type="match status" value="1"/>
</dbReference>
<dbReference type="GO" id="GO:0043161">
    <property type="term" value="P:proteasome-mediated ubiquitin-dependent protein catabolic process"/>
    <property type="evidence" value="ECO:0007669"/>
    <property type="project" value="TreeGrafter"/>
</dbReference>
<comment type="pathway">
    <text evidence="3">Protein modification; protein ubiquitination.</text>
</comment>
<dbReference type="Gene3D" id="3.30.40.10">
    <property type="entry name" value="Zinc/RING finger domain, C3HC4 (zinc finger)"/>
    <property type="match status" value="1"/>
</dbReference>